<gene>
    <name evidence="2" type="ORF">D5F01_LYC23767</name>
</gene>
<feature type="region of interest" description="Disordered" evidence="1">
    <location>
        <begin position="1"/>
        <end position="48"/>
    </location>
</feature>
<keyword evidence="3" id="KW-1185">Reference proteome</keyword>
<sequence>MLDSVSPSTSHSIASSNSSFLSSGADNEGDSDDTITLQPSPTQRNRADVTCLAQNIENILKEKPGGERILTEYARKKSLTDSMRRDMVKILVAHMASEHGTPFSKENQLTTETQCHEAIALMKHTTDEAIIKEKMRQTFTHRQAMVHDPVKSSEIFTTFPRFLDIMGLVEQDFSLMFGDDISPKFLEKWPTHYRQKVLEQSRGLTQTSDLEDLLHNAESTTEELEDGWDSEISSILLLIHLMPPSPHGRNKGKLSARHAIDHLVKFIKTGTSVEGHLDSITDSRQPNLLAVGTKRSAIHKYFIVIDKHAIPCQSPDSLASFDELFKAHFVFATSYNRDLASVYHFLQTAVY</sequence>
<reference evidence="2 3" key="1">
    <citation type="submission" date="2019-07" db="EMBL/GenBank/DDBJ databases">
        <title>Chromosome genome assembly for large yellow croaker.</title>
        <authorList>
            <person name="Xiao S."/>
        </authorList>
    </citation>
    <scope>NUCLEOTIDE SEQUENCE [LARGE SCALE GENOMIC DNA]</scope>
    <source>
        <strain evidence="2">JMULYC20181020</strain>
        <tissue evidence="2">Muscle</tissue>
    </source>
</reference>
<name>A0A6G0HFZ7_LARCR</name>
<evidence type="ECO:0000313" key="2">
    <source>
        <dbReference type="EMBL" id="KAE8278158.1"/>
    </source>
</evidence>
<evidence type="ECO:0000256" key="1">
    <source>
        <dbReference type="SAM" id="MobiDB-lite"/>
    </source>
</evidence>
<feature type="compositionally biased region" description="Polar residues" evidence="1">
    <location>
        <begin position="34"/>
        <end position="44"/>
    </location>
</feature>
<dbReference type="PANTHER" id="PTHR31025">
    <property type="entry name" value="SI:CH211-196P9.1-RELATED"/>
    <property type="match status" value="1"/>
</dbReference>
<evidence type="ECO:0000313" key="3">
    <source>
        <dbReference type="Proteomes" id="UP000424527"/>
    </source>
</evidence>
<accession>A0A6G0HFZ7</accession>
<comment type="caution">
    <text evidence="2">The sequence shown here is derived from an EMBL/GenBank/DDBJ whole genome shotgun (WGS) entry which is preliminary data.</text>
</comment>
<feature type="compositionally biased region" description="Low complexity" evidence="1">
    <location>
        <begin position="1"/>
        <end position="23"/>
    </location>
</feature>
<proteinExistence type="predicted"/>
<dbReference type="PANTHER" id="PTHR31025:SF29">
    <property type="entry name" value="SI:CH211-196P9.1"/>
    <property type="match status" value="1"/>
</dbReference>
<protein>
    <submittedName>
        <fullName evidence="2">Uncharacterized protein</fullName>
    </submittedName>
</protein>
<dbReference type="Proteomes" id="UP000424527">
    <property type="component" value="Unassembled WGS sequence"/>
</dbReference>
<dbReference type="AlphaFoldDB" id="A0A6G0HFZ7"/>
<organism evidence="2 3">
    <name type="scientific">Larimichthys crocea</name>
    <name type="common">Large yellow croaker</name>
    <name type="synonym">Pseudosciaena crocea</name>
    <dbReference type="NCBI Taxonomy" id="215358"/>
    <lineage>
        <taxon>Eukaryota</taxon>
        <taxon>Metazoa</taxon>
        <taxon>Chordata</taxon>
        <taxon>Craniata</taxon>
        <taxon>Vertebrata</taxon>
        <taxon>Euteleostomi</taxon>
        <taxon>Actinopterygii</taxon>
        <taxon>Neopterygii</taxon>
        <taxon>Teleostei</taxon>
        <taxon>Neoteleostei</taxon>
        <taxon>Acanthomorphata</taxon>
        <taxon>Eupercaria</taxon>
        <taxon>Sciaenidae</taxon>
        <taxon>Larimichthys</taxon>
    </lineage>
</organism>
<dbReference type="EMBL" id="REGW02000030">
    <property type="protein sequence ID" value="KAE8278158.1"/>
    <property type="molecule type" value="Genomic_DNA"/>
</dbReference>